<feature type="binding site" evidence="11">
    <location>
        <position position="110"/>
    </location>
    <ligand>
        <name>K(+)</name>
        <dbReference type="ChEBI" id="CHEBI:29103"/>
    </ligand>
</feature>
<evidence type="ECO:0000256" key="5">
    <source>
        <dbReference type="ARBA" id="ARBA00022692"/>
    </source>
</evidence>
<reference evidence="13 14" key="1">
    <citation type="submission" date="2014-06" db="EMBL/GenBank/DDBJ databases">
        <title>Whole Genome Sequences of Three Symbiotic Endozoicomonas Bacteria.</title>
        <authorList>
            <person name="Neave M.J."/>
            <person name="Apprill A."/>
            <person name="Voolstra C.R."/>
        </authorList>
    </citation>
    <scope>NUCLEOTIDE SEQUENCE [LARGE SCALE GENOMIC DNA]</scope>
    <source>
        <strain evidence="13 14">DSM 22380</strain>
    </source>
</reference>
<feature type="transmembrane region" description="Helical" evidence="12">
    <location>
        <begin position="453"/>
        <end position="478"/>
    </location>
</feature>
<feature type="transmembrane region" description="Helical" evidence="12">
    <location>
        <begin position="177"/>
        <end position="197"/>
    </location>
</feature>
<evidence type="ECO:0000256" key="12">
    <source>
        <dbReference type="SAM" id="Phobius"/>
    </source>
</evidence>
<dbReference type="InterPro" id="IPR003445">
    <property type="entry name" value="Cat_transpt"/>
</dbReference>
<keyword evidence="11" id="KW-0479">Metal-binding</keyword>
<keyword evidence="8 10" id="KW-0406">Ion transport</keyword>
<evidence type="ECO:0000256" key="6">
    <source>
        <dbReference type="ARBA" id="ARBA00022958"/>
    </source>
</evidence>
<feature type="transmembrane region" description="Helical" evidence="12">
    <location>
        <begin position="69"/>
        <end position="90"/>
    </location>
</feature>
<accession>A0A081KCV0</accession>
<name>A0A081KCV0_9GAMM</name>
<feature type="transmembrane region" description="Helical" evidence="12">
    <location>
        <begin position="233"/>
        <end position="252"/>
    </location>
</feature>
<dbReference type="EMBL" id="JOJP01000001">
    <property type="protein sequence ID" value="KEI71976.1"/>
    <property type="molecule type" value="Genomic_DNA"/>
</dbReference>
<dbReference type="Pfam" id="PF02386">
    <property type="entry name" value="TrkH"/>
    <property type="match status" value="1"/>
</dbReference>
<organism evidence="13 14">
    <name type="scientific">Endozoicomonas elysicola</name>
    <dbReference type="NCBI Taxonomy" id="305900"/>
    <lineage>
        <taxon>Bacteria</taxon>
        <taxon>Pseudomonadati</taxon>
        <taxon>Pseudomonadota</taxon>
        <taxon>Gammaproteobacteria</taxon>
        <taxon>Oceanospirillales</taxon>
        <taxon>Endozoicomonadaceae</taxon>
        <taxon>Endozoicomonas</taxon>
    </lineage>
</organism>
<dbReference type="PIRSF" id="PIRSF006247">
    <property type="entry name" value="TrkH"/>
    <property type="match status" value="1"/>
</dbReference>
<evidence type="ECO:0000256" key="7">
    <source>
        <dbReference type="ARBA" id="ARBA00022989"/>
    </source>
</evidence>
<feature type="binding site" evidence="11">
    <location>
        <position position="217"/>
    </location>
    <ligand>
        <name>K(+)</name>
        <dbReference type="ChEBI" id="CHEBI:29103"/>
    </ligand>
</feature>
<keyword evidence="9 10" id="KW-0472">Membrane</keyword>
<keyword evidence="4 10" id="KW-0633">Potassium transport</keyword>
<dbReference type="RefSeq" id="WP_020584473.1">
    <property type="nucleotide sequence ID" value="NZ_JOJP01000001.1"/>
</dbReference>
<keyword evidence="2 10" id="KW-0813">Transport</keyword>
<keyword evidence="6 10" id="KW-0630">Potassium</keyword>
<feature type="transmembrane region" description="Helical" evidence="12">
    <location>
        <begin position="272"/>
        <end position="293"/>
    </location>
</feature>
<feature type="transmembrane region" description="Helical" evidence="12">
    <location>
        <begin position="131"/>
        <end position="151"/>
    </location>
</feature>
<proteinExistence type="inferred from homology"/>
<feature type="transmembrane region" description="Helical" evidence="12">
    <location>
        <begin position="391"/>
        <end position="411"/>
    </location>
</feature>
<evidence type="ECO:0000256" key="8">
    <source>
        <dbReference type="ARBA" id="ARBA00023065"/>
    </source>
</evidence>
<sequence>MNHRPVLYVIGLFLTAMAKFMLIPVIYDLLTGDSDIWEFVAAAAVTLVTGGALTINFKPEHFNMKPRQVFVLTTLCWIAVSTFAALPLWFKLPISYTDAFFETMSGITTTGSTILTGLDHMDPSVLIWRSLLQWFGGIGFIVMAVAVLPFLKVGGMRLFQSESSDWSEKAMPRSGSIAKRIVTVYLIMTAACAYLYFLGGMTGFEAINHSMTTVSTGGYSTSDASMGLFKNPFIIWTSTLFMILASLPFVLFVRSMRGEVNCFHRDTQVQAFIGFLLIVWVVLSIWLCVHSEYTFLQSLTLVSFNTTSTVTTTGFAYGDYTLWGGFSNLTFFFLLFVGGCSGSTAGGIKIFRFQIGGKLLNIQLKQLVHPRACFVQTYNGQQISSEILRSLIGFSFFFILLIAIMSLLLALCDLDPITSITGATTAVANVGPGLGTIIGPAGNFSSLPDAAKWVLSAGMLLGRLEVITVLVLFTPAFWKG</sequence>
<comment type="similarity">
    <text evidence="10">Belongs to the TrkH potassium transport family.</text>
</comment>
<gene>
    <name evidence="13" type="ORF">GV64_15695</name>
</gene>
<feature type="transmembrane region" description="Helical" evidence="12">
    <location>
        <begin position="39"/>
        <end position="57"/>
    </location>
</feature>
<feature type="binding site" evidence="11">
    <location>
        <position position="313"/>
    </location>
    <ligand>
        <name>K(+)</name>
        <dbReference type="ChEBI" id="CHEBI:29103"/>
    </ligand>
</feature>
<feature type="transmembrane region" description="Helical" evidence="12">
    <location>
        <begin position="329"/>
        <end position="351"/>
    </location>
</feature>
<evidence type="ECO:0000256" key="4">
    <source>
        <dbReference type="ARBA" id="ARBA00022538"/>
    </source>
</evidence>
<keyword evidence="3 10" id="KW-1003">Cell membrane</keyword>
<dbReference type="STRING" id="305900.GV64_15695"/>
<dbReference type="PANTHER" id="PTHR32024">
    <property type="entry name" value="TRK SYSTEM POTASSIUM UPTAKE PROTEIN TRKG-RELATED"/>
    <property type="match status" value="1"/>
</dbReference>
<evidence type="ECO:0000313" key="14">
    <source>
        <dbReference type="Proteomes" id="UP000027997"/>
    </source>
</evidence>
<dbReference type="AlphaFoldDB" id="A0A081KCV0"/>
<protein>
    <recommendedName>
        <fullName evidence="10">Trk system potassium uptake protein</fullName>
    </recommendedName>
</protein>
<dbReference type="PANTHER" id="PTHR32024:SF3">
    <property type="entry name" value="TRK SYSTEM POTASSIUM UPTAKE PROTEIN"/>
    <property type="match status" value="1"/>
</dbReference>
<keyword evidence="14" id="KW-1185">Reference proteome</keyword>
<evidence type="ECO:0000256" key="10">
    <source>
        <dbReference type="PIRNR" id="PIRNR006247"/>
    </source>
</evidence>
<dbReference type="GO" id="GO:0046872">
    <property type="term" value="F:metal ion binding"/>
    <property type="evidence" value="ECO:0007669"/>
    <property type="project" value="UniProtKB-KW"/>
</dbReference>
<evidence type="ECO:0000256" key="11">
    <source>
        <dbReference type="PIRSR" id="PIRSR006247-1"/>
    </source>
</evidence>
<feature type="binding site" evidence="11">
    <location>
        <position position="109"/>
    </location>
    <ligand>
        <name>K(+)</name>
        <dbReference type="ChEBI" id="CHEBI:29103"/>
    </ligand>
</feature>
<dbReference type="Proteomes" id="UP000027997">
    <property type="component" value="Unassembled WGS sequence"/>
</dbReference>
<dbReference type="GO" id="GO:0005886">
    <property type="term" value="C:plasma membrane"/>
    <property type="evidence" value="ECO:0007669"/>
    <property type="project" value="UniProtKB-SubCell"/>
</dbReference>
<keyword evidence="7 12" id="KW-1133">Transmembrane helix</keyword>
<evidence type="ECO:0000313" key="13">
    <source>
        <dbReference type="EMBL" id="KEI71976.1"/>
    </source>
</evidence>
<comment type="caution">
    <text evidence="13">The sequence shown here is derived from an EMBL/GenBank/DDBJ whole genome shotgun (WGS) entry which is preliminary data.</text>
</comment>
<evidence type="ECO:0000256" key="9">
    <source>
        <dbReference type="ARBA" id="ARBA00023136"/>
    </source>
</evidence>
<evidence type="ECO:0000256" key="1">
    <source>
        <dbReference type="ARBA" id="ARBA00004651"/>
    </source>
</evidence>
<feature type="binding site" evidence="11">
    <location>
        <position position="430"/>
    </location>
    <ligand>
        <name>K(+)</name>
        <dbReference type="ChEBI" id="CHEBI:29103"/>
    </ligand>
</feature>
<feature type="binding site" evidence="11">
    <location>
        <position position="429"/>
    </location>
    <ligand>
        <name>K(+)</name>
        <dbReference type="ChEBI" id="CHEBI:29103"/>
    </ligand>
</feature>
<keyword evidence="10" id="KW-0997">Cell inner membrane</keyword>
<evidence type="ECO:0000256" key="3">
    <source>
        <dbReference type="ARBA" id="ARBA00022475"/>
    </source>
</evidence>
<keyword evidence="5 12" id="KW-0812">Transmembrane</keyword>
<comment type="subcellular location">
    <subcellularLocation>
        <location evidence="10">Cell inner membrane</location>
        <topology evidence="10">Multi-pass membrane protein</topology>
    </subcellularLocation>
    <subcellularLocation>
        <location evidence="1">Cell membrane</location>
        <topology evidence="1">Multi-pass membrane protein</topology>
    </subcellularLocation>
</comment>
<feature type="transmembrane region" description="Helical" evidence="12">
    <location>
        <begin position="7"/>
        <end position="27"/>
    </location>
</feature>
<feature type="binding site" evidence="11">
    <location>
        <position position="312"/>
    </location>
    <ligand>
        <name>K(+)</name>
        <dbReference type="ChEBI" id="CHEBI:29103"/>
    </ligand>
</feature>
<dbReference type="GO" id="GO:0015379">
    <property type="term" value="F:potassium:chloride symporter activity"/>
    <property type="evidence" value="ECO:0007669"/>
    <property type="project" value="InterPro"/>
</dbReference>
<evidence type="ECO:0000256" key="2">
    <source>
        <dbReference type="ARBA" id="ARBA00022448"/>
    </source>
</evidence>
<dbReference type="eggNOG" id="COG0168">
    <property type="taxonomic scope" value="Bacteria"/>
</dbReference>
<dbReference type="InterPro" id="IPR004772">
    <property type="entry name" value="TrkH"/>
</dbReference>